<evidence type="ECO:0000259" key="2">
    <source>
        <dbReference type="Pfam" id="PF08450"/>
    </source>
</evidence>
<dbReference type="InterPro" id="IPR013658">
    <property type="entry name" value="SGL"/>
</dbReference>
<keyword evidence="4" id="KW-1185">Reference proteome</keyword>
<evidence type="ECO:0000313" key="4">
    <source>
        <dbReference type="Proteomes" id="UP000076715"/>
    </source>
</evidence>
<proteinExistence type="predicted"/>
<dbReference type="SUPFAM" id="SSF63829">
    <property type="entry name" value="Calcium-dependent phosphotriesterase"/>
    <property type="match status" value="1"/>
</dbReference>
<name>A0A163BNU4_9FLAO</name>
<gene>
    <name evidence="3" type="ORF">AWE51_21000</name>
</gene>
<evidence type="ECO:0000313" key="3">
    <source>
        <dbReference type="EMBL" id="KZS41600.1"/>
    </source>
</evidence>
<keyword evidence="1" id="KW-0732">Signal</keyword>
<feature type="signal peptide" evidence="1">
    <location>
        <begin position="1"/>
        <end position="18"/>
    </location>
</feature>
<dbReference type="Proteomes" id="UP000076715">
    <property type="component" value="Unassembled WGS sequence"/>
</dbReference>
<feature type="domain" description="SMP-30/Gluconolactonase/LRE-like region" evidence="2">
    <location>
        <begin position="34"/>
        <end position="268"/>
    </location>
</feature>
<organism evidence="3 4">
    <name type="scientific">Aquimarina aggregata</name>
    <dbReference type="NCBI Taxonomy" id="1642818"/>
    <lineage>
        <taxon>Bacteria</taxon>
        <taxon>Pseudomonadati</taxon>
        <taxon>Bacteroidota</taxon>
        <taxon>Flavobacteriia</taxon>
        <taxon>Flavobacteriales</taxon>
        <taxon>Flavobacteriaceae</taxon>
        <taxon>Aquimarina</taxon>
    </lineage>
</organism>
<sequence>MLLVFMLCLFLYSYTVINESSDFTDEGTFTSGIEGPATDDSGNIYAVNFDTEGTIGKVTPNGITSIFLELPNGSIGNGIRFGSKGDMYIADYKNHNVLKVDMKTKVIDVFAHDSSANQPNDIAIGNNNVIYASDPNWSNNTGNLWKVTKEKGFELLEGNMGTTNGIAMSPDGEKLYVNESVQRKVWVYDINERGRLSNKKLFFSFNKYGLDGMRCDETGNLYICRYEKGTVVVLSEEGDLLKEFRLKGKKPTNITFSNDFKLFYVTVADRGNIEVVRNTLQAM</sequence>
<dbReference type="Pfam" id="PF08450">
    <property type="entry name" value="SGL"/>
    <property type="match status" value="1"/>
</dbReference>
<dbReference type="InterPro" id="IPR011042">
    <property type="entry name" value="6-blade_b-propeller_TolB-like"/>
</dbReference>
<comment type="caution">
    <text evidence="3">The sequence shown here is derived from an EMBL/GenBank/DDBJ whole genome shotgun (WGS) entry which is preliminary data.</text>
</comment>
<reference evidence="3 4" key="1">
    <citation type="submission" date="2016-01" db="EMBL/GenBank/DDBJ databases">
        <title>The draft genome sequence of Aquimarina sp. RZW4-3-2.</title>
        <authorList>
            <person name="Wang Y."/>
        </authorList>
    </citation>
    <scope>NUCLEOTIDE SEQUENCE [LARGE SCALE GENOMIC DNA]</scope>
    <source>
        <strain evidence="3 4">RZW4-3-2</strain>
    </source>
</reference>
<evidence type="ECO:0000256" key="1">
    <source>
        <dbReference type="SAM" id="SignalP"/>
    </source>
</evidence>
<dbReference type="PANTHER" id="PTHR47572:SF5">
    <property type="entry name" value="BLR2277 PROTEIN"/>
    <property type="match status" value="1"/>
</dbReference>
<dbReference type="Gene3D" id="2.120.10.30">
    <property type="entry name" value="TolB, C-terminal domain"/>
    <property type="match status" value="1"/>
</dbReference>
<accession>A0A163BNU4</accession>
<dbReference type="STRING" id="1642818.AWE51_21000"/>
<dbReference type="PANTHER" id="PTHR47572">
    <property type="entry name" value="LIPOPROTEIN-RELATED"/>
    <property type="match status" value="1"/>
</dbReference>
<dbReference type="AlphaFoldDB" id="A0A163BNU4"/>
<protein>
    <submittedName>
        <fullName evidence="3">Gluconolactonase</fullName>
    </submittedName>
</protein>
<dbReference type="InterPro" id="IPR051262">
    <property type="entry name" value="SMP-30/CGR1_Lactonase"/>
</dbReference>
<feature type="chain" id="PRO_5007841819" evidence="1">
    <location>
        <begin position="19"/>
        <end position="283"/>
    </location>
</feature>
<dbReference type="EMBL" id="LQRT01000004">
    <property type="protein sequence ID" value="KZS41600.1"/>
    <property type="molecule type" value="Genomic_DNA"/>
</dbReference>